<protein>
    <submittedName>
        <fullName evidence="9">RING-type domain-containing protein</fullName>
    </submittedName>
</protein>
<dbReference type="InterPro" id="IPR042123">
    <property type="entry name" value="Zip3/RNF212-like"/>
</dbReference>
<evidence type="ECO:0000256" key="1">
    <source>
        <dbReference type="ARBA" id="ARBA00022771"/>
    </source>
</evidence>
<feature type="region of interest" description="Disordered" evidence="6">
    <location>
        <begin position="258"/>
        <end position="287"/>
    </location>
</feature>
<dbReference type="GO" id="GO:0016925">
    <property type="term" value="P:protein sumoylation"/>
    <property type="evidence" value="ECO:0007669"/>
    <property type="project" value="TreeGrafter"/>
</dbReference>
<evidence type="ECO:0000256" key="4">
    <source>
        <dbReference type="PROSITE-ProRule" id="PRU00175"/>
    </source>
</evidence>
<keyword evidence="3" id="KW-0469">Meiosis</keyword>
<evidence type="ECO:0000313" key="8">
    <source>
        <dbReference type="Proteomes" id="UP000025227"/>
    </source>
</evidence>
<evidence type="ECO:0000256" key="5">
    <source>
        <dbReference type="SAM" id="Coils"/>
    </source>
</evidence>
<evidence type="ECO:0000256" key="3">
    <source>
        <dbReference type="ARBA" id="ARBA00023254"/>
    </source>
</evidence>
<dbReference type="WBParaSite" id="HCON_00037770-00001">
    <property type="protein sequence ID" value="HCON_00037770-00001"/>
    <property type="gene ID" value="HCON_00037770"/>
</dbReference>
<name>A0A7I4Y0W9_HAECO</name>
<feature type="domain" description="RING-type" evidence="7">
    <location>
        <begin position="8"/>
        <end position="54"/>
    </location>
</feature>
<dbReference type="OMA" id="SDWIHCN"/>
<dbReference type="Proteomes" id="UP000025227">
    <property type="component" value="Unplaced"/>
</dbReference>
<feature type="compositionally biased region" description="Low complexity" evidence="6">
    <location>
        <begin position="266"/>
        <end position="276"/>
    </location>
</feature>
<dbReference type="InterPro" id="IPR001841">
    <property type="entry name" value="Znf_RING"/>
</dbReference>
<dbReference type="SUPFAM" id="SSF57850">
    <property type="entry name" value="RING/U-box"/>
    <property type="match status" value="1"/>
</dbReference>
<dbReference type="GO" id="GO:0008270">
    <property type="term" value="F:zinc ion binding"/>
    <property type="evidence" value="ECO:0007669"/>
    <property type="project" value="UniProtKB-KW"/>
</dbReference>
<reference evidence="9" key="1">
    <citation type="submission" date="2020-12" db="UniProtKB">
        <authorList>
            <consortium name="WormBaseParasite"/>
        </authorList>
    </citation>
    <scope>IDENTIFICATION</scope>
    <source>
        <strain evidence="9">MHco3</strain>
    </source>
</reference>
<sequence>MGSDWIHCNACGRQPAQGVVYFISSCGHIICQKCSSTANKPDGCGSDSLCPFCNKKCTFVEINRNLHPDLQILFRNPKEIATMYMKKLSQVLEFQSSNRTRLAKIISDRERKAVKFAHLAQDEIKKHIELKNKAAKEHLRLKCELDMERMRCRELETKLAEHEKQIEELQKGIRSLPPIASSDSGIDGENEMETGSGLSFLNVATSTPILNSSPMNRFTSTGHRNRNHISDVFANTDKSLPSPITFSCDQMMTTPAMLGIKKPKHGGSSSRSSSRGSGKKYDFQINS</sequence>
<evidence type="ECO:0000256" key="2">
    <source>
        <dbReference type="ARBA" id="ARBA00022833"/>
    </source>
</evidence>
<dbReference type="GO" id="GO:0000795">
    <property type="term" value="C:synaptonemal complex"/>
    <property type="evidence" value="ECO:0007669"/>
    <property type="project" value="InterPro"/>
</dbReference>
<dbReference type="GO" id="GO:0007129">
    <property type="term" value="P:homologous chromosome pairing at meiosis"/>
    <property type="evidence" value="ECO:0007669"/>
    <property type="project" value="TreeGrafter"/>
</dbReference>
<dbReference type="PANTHER" id="PTHR22663">
    <property type="entry name" value="RING FINGER PROTEIN NARYA-RELATED"/>
    <property type="match status" value="1"/>
</dbReference>
<dbReference type="GO" id="GO:0019789">
    <property type="term" value="F:SUMO transferase activity"/>
    <property type="evidence" value="ECO:0007669"/>
    <property type="project" value="InterPro"/>
</dbReference>
<evidence type="ECO:0000256" key="6">
    <source>
        <dbReference type="SAM" id="MobiDB-lite"/>
    </source>
</evidence>
<keyword evidence="5" id="KW-0175">Coiled coil</keyword>
<keyword evidence="2" id="KW-0862">Zinc</keyword>
<accession>A0A7I4Y0W9</accession>
<dbReference type="GO" id="GO:0007131">
    <property type="term" value="P:reciprocal meiotic recombination"/>
    <property type="evidence" value="ECO:0007669"/>
    <property type="project" value="InterPro"/>
</dbReference>
<keyword evidence="8" id="KW-1185">Reference proteome</keyword>
<dbReference type="AlphaFoldDB" id="A0A7I4Y0W9"/>
<proteinExistence type="predicted"/>
<evidence type="ECO:0000313" key="9">
    <source>
        <dbReference type="WBParaSite" id="HCON_00037770-00001"/>
    </source>
</evidence>
<organism evidence="8 9">
    <name type="scientific">Haemonchus contortus</name>
    <name type="common">Barber pole worm</name>
    <dbReference type="NCBI Taxonomy" id="6289"/>
    <lineage>
        <taxon>Eukaryota</taxon>
        <taxon>Metazoa</taxon>
        <taxon>Ecdysozoa</taxon>
        <taxon>Nematoda</taxon>
        <taxon>Chromadorea</taxon>
        <taxon>Rhabditida</taxon>
        <taxon>Rhabditina</taxon>
        <taxon>Rhabditomorpha</taxon>
        <taxon>Strongyloidea</taxon>
        <taxon>Trichostrongylidae</taxon>
        <taxon>Haemonchus</taxon>
    </lineage>
</organism>
<keyword evidence="1 4" id="KW-0863">Zinc-finger</keyword>
<dbReference type="PANTHER" id="PTHR22663:SF17">
    <property type="entry name" value="RING FINGER PROTEIN NARYA-RELATED"/>
    <property type="match status" value="1"/>
</dbReference>
<evidence type="ECO:0000259" key="7">
    <source>
        <dbReference type="PROSITE" id="PS50089"/>
    </source>
</evidence>
<keyword evidence="1 4" id="KW-0479">Metal-binding</keyword>
<dbReference type="PROSITE" id="PS50089">
    <property type="entry name" value="ZF_RING_2"/>
    <property type="match status" value="1"/>
</dbReference>
<feature type="coiled-coil region" evidence="5">
    <location>
        <begin position="145"/>
        <end position="172"/>
    </location>
</feature>
<dbReference type="Pfam" id="PF14634">
    <property type="entry name" value="zf-RING_5"/>
    <property type="match status" value="1"/>
</dbReference>
<dbReference type="OrthoDB" id="2535391at2759"/>